<evidence type="ECO:0000256" key="1">
    <source>
        <dbReference type="SAM" id="Phobius"/>
    </source>
</evidence>
<name>A0AAX3MBW7_FUSNU</name>
<dbReference type="RefSeq" id="WP_273833758.1">
    <property type="nucleotide sequence ID" value="NZ_CP117525.1"/>
</dbReference>
<evidence type="ECO:0008006" key="4">
    <source>
        <dbReference type="Google" id="ProtNLM"/>
    </source>
</evidence>
<protein>
    <recommendedName>
        <fullName evidence="4">DUF4352 domain-containing protein</fullName>
    </recommendedName>
</protein>
<keyword evidence="1" id="KW-0472">Membrane</keyword>
<proteinExistence type="predicted"/>
<dbReference type="AlphaFoldDB" id="A0AAX3MBW7"/>
<evidence type="ECO:0000313" key="3">
    <source>
        <dbReference type="Proteomes" id="UP001214996"/>
    </source>
</evidence>
<evidence type="ECO:0000313" key="2">
    <source>
        <dbReference type="EMBL" id="WDA44464.1"/>
    </source>
</evidence>
<organism evidence="2 3">
    <name type="scientific">Fusobacterium nucleatum</name>
    <dbReference type="NCBI Taxonomy" id="851"/>
    <lineage>
        <taxon>Bacteria</taxon>
        <taxon>Fusobacteriati</taxon>
        <taxon>Fusobacteriota</taxon>
        <taxon>Fusobacteriia</taxon>
        <taxon>Fusobacteriales</taxon>
        <taxon>Fusobacteriaceae</taxon>
        <taxon>Fusobacterium</taxon>
    </lineage>
</organism>
<gene>
    <name evidence="2" type="ORF">PSR69_02415</name>
</gene>
<dbReference type="Proteomes" id="UP001214996">
    <property type="component" value="Chromosome"/>
</dbReference>
<keyword evidence="1" id="KW-1133">Transmembrane helix</keyword>
<sequence>MDIKFLVPTILSIISICFTIIGIKRLSLFQNWQVYFEENKEKIRQQEKITDNIFNKLNSRAGLIPYFNIILDDSKIKENDGKIYLGISLINIGKESATNVGICLTEERKEVIVEGYDKNQDGYIVYNYLDKYYAMVGDKINFSIVADRKEKIMNVFLRFKIQYYDLIGNRYEQEFRFGFYDDFNRKNEIYYNLNNISDLPKLVEENKYE</sequence>
<dbReference type="EMBL" id="CP117525">
    <property type="protein sequence ID" value="WDA44464.1"/>
    <property type="molecule type" value="Genomic_DNA"/>
</dbReference>
<accession>A0AAX3MBW7</accession>
<keyword evidence="1" id="KW-0812">Transmembrane</keyword>
<feature type="transmembrane region" description="Helical" evidence="1">
    <location>
        <begin position="6"/>
        <end position="23"/>
    </location>
</feature>
<reference evidence="2" key="1">
    <citation type="submission" date="2023-02" db="EMBL/GenBank/DDBJ databases">
        <title>Pan-genomic study of Fusobacterium nucleatum reveals the distribution of pathogenic genes and functional clusters at subspecies and strain levels.</title>
        <authorList>
            <person name="Feng Q."/>
            <person name="Sun T."/>
        </authorList>
    </citation>
    <scope>NUCLEOTIDE SEQUENCE</scope>
    <source>
        <strain evidence="2">FNV</strain>
    </source>
</reference>